<feature type="transmembrane region" description="Helical" evidence="10">
    <location>
        <begin position="97"/>
        <end position="118"/>
    </location>
</feature>
<evidence type="ECO:0000256" key="5">
    <source>
        <dbReference type="ARBA" id="ARBA00023040"/>
    </source>
</evidence>
<reference evidence="12" key="1">
    <citation type="submission" date="2020-11" db="EMBL/GenBank/DDBJ databases">
        <authorList>
            <person name="Whiteford S."/>
        </authorList>
    </citation>
    <scope>NUCLEOTIDE SEQUENCE</scope>
</reference>
<dbReference type="Gene3D" id="1.20.1070.10">
    <property type="entry name" value="Rhodopsin 7-helix transmembrane proteins"/>
    <property type="match status" value="1"/>
</dbReference>
<keyword evidence="8 9" id="KW-0807">Transducer</keyword>
<keyword evidence="6 10" id="KW-0472">Membrane</keyword>
<organism evidence="12 13">
    <name type="scientific">Plutella xylostella</name>
    <name type="common">Diamondback moth</name>
    <name type="synonym">Plutella maculipennis</name>
    <dbReference type="NCBI Taxonomy" id="51655"/>
    <lineage>
        <taxon>Eukaryota</taxon>
        <taxon>Metazoa</taxon>
        <taxon>Ecdysozoa</taxon>
        <taxon>Arthropoda</taxon>
        <taxon>Hexapoda</taxon>
        <taxon>Insecta</taxon>
        <taxon>Pterygota</taxon>
        <taxon>Neoptera</taxon>
        <taxon>Endopterygota</taxon>
        <taxon>Lepidoptera</taxon>
        <taxon>Glossata</taxon>
        <taxon>Ditrysia</taxon>
        <taxon>Yponomeutoidea</taxon>
        <taxon>Plutellidae</taxon>
        <taxon>Plutella</taxon>
    </lineage>
</organism>
<dbReference type="PROSITE" id="PS50262">
    <property type="entry name" value="G_PROTEIN_RECEP_F1_2"/>
    <property type="match status" value="1"/>
</dbReference>
<evidence type="ECO:0000313" key="13">
    <source>
        <dbReference type="Proteomes" id="UP000653454"/>
    </source>
</evidence>
<dbReference type="PRINTS" id="PR00237">
    <property type="entry name" value="GPCRRHODOPSN"/>
</dbReference>
<dbReference type="InterPro" id="IPR017452">
    <property type="entry name" value="GPCR_Rhodpsn_7TM"/>
</dbReference>
<dbReference type="GO" id="GO:0004930">
    <property type="term" value="F:G protein-coupled receptor activity"/>
    <property type="evidence" value="ECO:0007669"/>
    <property type="project" value="UniProtKB-KW"/>
</dbReference>
<dbReference type="PANTHER" id="PTHR45695:SF15">
    <property type="entry name" value="OPSIN RH2"/>
    <property type="match status" value="1"/>
</dbReference>
<keyword evidence="3 9" id="KW-0812">Transmembrane</keyword>
<dbReference type="PANTHER" id="PTHR45695">
    <property type="entry name" value="LEUCOKININ RECEPTOR-RELATED"/>
    <property type="match status" value="1"/>
</dbReference>
<feature type="domain" description="G-protein coupled receptors family 1 profile" evidence="11">
    <location>
        <begin position="1"/>
        <end position="172"/>
    </location>
</feature>
<dbReference type="PROSITE" id="PS00237">
    <property type="entry name" value="G_PROTEIN_RECEP_F1_1"/>
    <property type="match status" value="1"/>
</dbReference>
<evidence type="ECO:0000256" key="4">
    <source>
        <dbReference type="ARBA" id="ARBA00022989"/>
    </source>
</evidence>
<keyword evidence="4 10" id="KW-1133">Transmembrane helix</keyword>
<comment type="caution">
    <text evidence="12">The sequence shown here is derived from an EMBL/GenBank/DDBJ whole genome shotgun (WGS) entry which is preliminary data.</text>
</comment>
<evidence type="ECO:0000256" key="8">
    <source>
        <dbReference type="ARBA" id="ARBA00023224"/>
    </source>
</evidence>
<feature type="transmembrane region" description="Helical" evidence="10">
    <location>
        <begin position="58"/>
        <end position="76"/>
    </location>
</feature>
<evidence type="ECO:0000256" key="10">
    <source>
        <dbReference type="SAM" id="Phobius"/>
    </source>
</evidence>
<evidence type="ECO:0000256" key="2">
    <source>
        <dbReference type="ARBA" id="ARBA00010663"/>
    </source>
</evidence>
<evidence type="ECO:0000256" key="1">
    <source>
        <dbReference type="ARBA" id="ARBA00004141"/>
    </source>
</evidence>
<keyword evidence="7 9" id="KW-0675">Receptor</keyword>
<protein>
    <submittedName>
        <fullName evidence="12">(diamondback moth) hypothetical protein</fullName>
    </submittedName>
</protein>
<gene>
    <name evidence="12" type="ORF">PLXY2_LOCUS13172</name>
</gene>
<keyword evidence="5 9" id="KW-0297">G-protein coupled receptor</keyword>
<feature type="transmembrane region" description="Helical" evidence="10">
    <location>
        <begin position="12"/>
        <end position="38"/>
    </location>
</feature>
<proteinExistence type="inferred from homology"/>
<sequence>MHIRPKSDRQMACVTNIFLVNLSAADILVTSVCMPLQLSKAVTLVWFYGEAVCKLVNYMQGVAVAASVFTLAAMSVDRWLSISPAQQVRPPGRKQAVLLLALLWMAALLIFIPLLMVASVQTEQVPIIALNGGHSSIVRMREVHFCTETWEGPESRKQFGIFSFSMVYAIPVYQRGGEMVQALEGSLDLGDMHKGSIRESQVQVLTPPENRIE</sequence>
<evidence type="ECO:0000256" key="6">
    <source>
        <dbReference type="ARBA" id="ARBA00023136"/>
    </source>
</evidence>
<comment type="subcellular location">
    <subcellularLocation>
        <location evidence="1">Membrane</location>
        <topology evidence="1">Multi-pass membrane protein</topology>
    </subcellularLocation>
</comment>
<evidence type="ECO:0000259" key="11">
    <source>
        <dbReference type="PROSITE" id="PS50262"/>
    </source>
</evidence>
<evidence type="ECO:0000256" key="7">
    <source>
        <dbReference type="ARBA" id="ARBA00023170"/>
    </source>
</evidence>
<comment type="similarity">
    <text evidence="2 9">Belongs to the G-protein coupled receptor 1 family.</text>
</comment>
<dbReference type="AlphaFoldDB" id="A0A8S4G1H3"/>
<dbReference type="Pfam" id="PF00001">
    <property type="entry name" value="7tm_1"/>
    <property type="match status" value="1"/>
</dbReference>
<dbReference type="GO" id="GO:0005886">
    <property type="term" value="C:plasma membrane"/>
    <property type="evidence" value="ECO:0007669"/>
    <property type="project" value="TreeGrafter"/>
</dbReference>
<dbReference type="InterPro" id="IPR000276">
    <property type="entry name" value="GPCR_Rhodpsn"/>
</dbReference>
<evidence type="ECO:0000256" key="3">
    <source>
        <dbReference type="ARBA" id="ARBA00022692"/>
    </source>
</evidence>
<name>A0A8S4G1H3_PLUXY</name>
<dbReference type="Proteomes" id="UP000653454">
    <property type="component" value="Unassembled WGS sequence"/>
</dbReference>
<accession>A0A8S4G1H3</accession>
<keyword evidence="13" id="KW-1185">Reference proteome</keyword>
<dbReference type="EMBL" id="CAJHNJ030000089">
    <property type="protein sequence ID" value="CAG9134915.1"/>
    <property type="molecule type" value="Genomic_DNA"/>
</dbReference>
<evidence type="ECO:0000256" key="9">
    <source>
        <dbReference type="RuleBase" id="RU000688"/>
    </source>
</evidence>
<evidence type="ECO:0000313" key="12">
    <source>
        <dbReference type="EMBL" id="CAG9134915.1"/>
    </source>
</evidence>
<dbReference type="SUPFAM" id="SSF81321">
    <property type="entry name" value="Family A G protein-coupled receptor-like"/>
    <property type="match status" value="1"/>
</dbReference>